<dbReference type="PANTHER" id="PTHR12993:SF11">
    <property type="entry name" value="N-ACETYLGLUCOSAMINYL-PHOSPHATIDYLINOSITOL DE-N-ACETYLASE"/>
    <property type="match status" value="1"/>
</dbReference>
<organism evidence="1 2">
    <name type="scientific">Fictibacillus aquaticus</name>
    <dbReference type="NCBI Taxonomy" id="2021314"/>
    <lineage>
        <taxon>Bacteria</taxon>
        <taxon>Bacillati</taxon>
        <taxon>Bacillota</taxon>
        <taxon>Bacilli</taxon>
        <taxon>Bacillales</taxon>
        <taxon>Fictibacillaceae</taxon>
        <taxon>Fictibacillus</taxon>
    </lineage>
</organism>
<dbReference type="InterPro" id="IPR003737">
    <property type="entry name" value="GlcNAc_PI_deacetylase-related"/>
</dbReference>
<dbReference type="RefSeq" id="WP_094251723.1">
    <property type="nucleotide sequence ID" value="NZ_JBHLXL010000001.1"/>
</dbReference>
<gene>
    <name evidence="1" type="ORF">CGZ90_07740</name>
</gene>
<dbReference type="Gene3D" id="3.40.50.10320">
    <property type="entry name" value="LmbE-like"/>
    <property type="match status" value="1"/>
</dbReference>
<dbReference type="InterPro" id="IPR024078">
    <property type="entry name" value="LmbE-like_dom_sf"/>
</dbReference>
<dbReference type="AlphaFoldDB" id="A0A235FEX4"/>
<proteinExistence type="predicted"/>
<dbReference type="Pfam" id="PF02585">
    <property type="entry name" value="PIG-L"/>
    <property type="match status" value="1"/>
</dbReference>
<accession>A0A235FEX4</accession>
<evidence type="ECO:0008006" key="3">
    <source>
        <dbReference type="Google" id="ProtNLM"/>
    </source>
</evidence>
<dbReference type="SUPFAM" id="SSF102588">
    <property type="entry name" value="LmbE-like"/>
    <property type="match status" value="1"/>
</dbReference>
<dbReference type="OrthoDB" id="9790023at2"/>
<dbReference type="EMBL" id="NOII01000001">
    <property type="protein sequence ID" value="OYD59762.1"/>
    <property type="molecule type" value="Genomic_DNA"/>
</dbReference>
<name>A0A235FEX4_9BACL</name>
<comment type="caution">
    <text evidence="1">The sequence shown here is derived from an EMBL/GenBank/DDBJ whole genome shotgun (WGS) entry which is preliminary data.</text>
</comment>
<sequence>MKRKVLKLAKPFILPFNERLLRKYYNQNLALSTIQSWKKILVLAPHVDDETIGLGGTILKAVQNGTEVHCLYITNGAKSVSGMSAEELMAARKNEAEQVKSVLGMKTVGYLDQPDGEVKVTDEVVRMLQEQISRIKPDVIFTTTLIDCHPDHVATARILAETLKHTSYTGEVWSYEINCPMDPEYINRVVDITPYKEKKDEALKIFRSQSIDFDGFVYLSHIKPELLGLKSGVQYAESFIALSPKEFIAAADRLMDEGDDHSHLFRQVNKTETLLLGILPKRQRKQELYRKGYLK</sequence>
<reference evidence="1 2" key="1">
    <citation type="submission" date="2017-07" db="EMBL/GenBank/DDBJ databases">
        <title>Fictibacillus sp. nov. GDSW-R2A3 Genome sequencing and assembly.</title>
        <authorList>
            <person name="Mayilraj S."/>
        </authorList>
    </citation>
    <scope>NUCLEOTIDE SEQUENCE [LARGE SCALE GENOMIC DNA]</scope>
    <source>
        <strain evidence="1 2">GDSW-R2A3</strain>
    </source>
</reference>
<dbReference type="GO" id="GO:0016811">
    <property type="term" value="F:hydrolase activity, acting on carbon-nitrogen (but not peptide) bonds, in linear amides"/>
    <property type="evidence" value="ECO:0007669"/>
    <property type="project" value="TreeGrafter"/>
</dbReference>
<keyword evidence="2" id="KW-1185">Reference proteome</keyword>
<protein>
    <recommendedName>
        <fullName evidence="3">PIG-L domain-containing protein</fullName>
    </recommendedName>
</protein>
<dbReference type="Proteomes" id="UP000215059">
    <property type="component" value="Unassembled WGS sequence"/>
</dbReference>
<evidence type="ECO:0000313" key="2">
    <source>
        <dbReference type="Proteomes" id="UP000215059"/>
    </source>
</evidence>
<dbReference type="PANTHER" id="PTHR12993">
    <property type="entry name" value="N-ACETYLGLUCOSAMINYL-PHOSPHATIDYLINOSITOL DE-N-ACETYLASE-RELATED"/>
    <property type="match status" value="1"/>
</dbReference>
<evidence type="ECO:0000313" key="1">
    <source>
        <dbReference type="EMBL" id="OYD59762.1"/>
    </source>
</evidence>